<dbReference type="Gene3D" id="2.10.70.10">
    <property type="entry name" value="Complement Module, domain 1"/>
    <property type="match status" value="5"/>
</dbReference>
<comment type="caution">
    <text evidence="11">The sequence shown here is derived from an EMBL/GenBank/DDBJ whole genome shotgun (WGS) entry which is preliminary data.</text>
</comment>
<evidence type="ECO:0000256" key="9">
    <source>
        <dbReference type="SAM" id="SignalP"/>
    </source>
</evidence>
<protein>
    <recommendedName>
        <fullName evidence="10">Sushi domain-containing protein</fullName>
    </recommendedName>
</protein>
<keyword evidence="4 9" id="KW-0732">Signal</keyword>
<evidence type="ECO:0000256" key="3">
    <source>
        <dbReference type="ARBA" id="ARBA00022659"/>
    </source>
</evidence>
<dbReference type="EMBL" id="JACASF010000023">
    <property type="protein sequence ID" value="KAF6399868.1"/>
    <property type="molecule type" value="Genomic_DNA"/>
</dbReference>
<dbReference type="Proteomes" id="UP000550707">
    <property type="component" value="Unassembled WGS sequence"/>
</dbReference>
<feature type="domain" description="Sushi" evidence="10">
    <location>
        <begin position="143"/>
        <end position="200"/>
    </location>
</feature>
<evidence type="ECO:0000259" key="10">
    <source>
        <dbReference type="PROSITE" id="PS50923"/>
    </source>
</evidence>
<dbReference type="InterPro" id="IPR035976">
    <property type="entry name" value="Sushi/SCR/CCP_sf"/>
</dbReference>
<dbReference type="InParanoid" id="A0A7J8BMB0"/>
<dbReference type="SUPFAM" id="SSF57535">
    <property type="entry name" value="Complement control module/SCR domain"/>
    <property type="match status" value="5"/>
</dbReference>
<keyword evidence="2" id="KW-0964">Secreted</keyword>
<dbReference type="AlphaFoldDB" id="A0A7J8BMB0"/>
<dbReference type="SMART" id="SM00032">
    <property type="entry name" value="CCP"/>
    <property type="match status" value="5"/>
</dbReference>
<feature type="signal peptide" evidence="9">
    <location>
        <begin position="1"/>
        <end position="18"/>
    </location>
</feature>
<evidence type="ECO:0000313" key="12">
    <source>
        <dbReference type="Proteomes" id="UP000550707"/>
    </source>
</evidence>
<evidence type="ECO:0000256" key="7">
    <source>
        <dbReference type="ARBA" id="ARBA00023180"/>
    </source>
</evidence>
<dbReference type="FunFam" id="2.10.70.10:FF:000026">
    <property type="entry name" value="Complement inhibitory factor H"/>
    <property type="match status" value="1"/>
</dbReference>
<keyword evidence="3 8" id="KW-0768">Sushi</keyword>
<evidence type="ECO:0000256" key="1">
    <source>
        <dbReference type="ARBA" id="ARBA00004613"/>
    </source>
</evidence>
<dbReference type="Pfam" id="PF00084">
    <property type="entry name" value="Sushi"/>
    <property type="match status" value="4"/>
</dbReference>
<keyword evidence="5" id="KW-0677">Repeat</keyword>
<keyword evidence="7" id="KW-0325">Glycoprotein</keyword>
<name>A0A7J8BMB0_MOLMO</name>
<sequence length="329" mass="37412">MLLLVSALLSGWVSWAHGQEVTCDPPRFANSHYTPDRTSYGLGHVITYGCKSGFYPPPRGNTAKCTPVGWDPPPRCSFKPCEFPEVKHGRLYNEDRYRPYFPARVGQWFYYSCDDNYSTPSQQTWGHITCTQQGWSPEVPCLRKCVFNYLENGRSPASPQTHLQGASVLVNCHPGFSLQDQQTTMNCTESGWSPLPNCILVDSKGQCGPPPSIDNGDTTTFPSKVYAPGSSVEYRCQSYYELQGDRTITCRDGEWSEPPKCLEPCVLSEEIMEKHNIQLQWSYEKKIYSKTNDVVEFRCRRGYRKATPETKFRVQCREGVLAYPTCVKR</sequence>
<organism evidence="11 12">
    <name type="scientific">Molossus molossus</name>
    <name type="common">Pallas' mastiff bat</name>
    <name type="synonym">Vespertilio molossus</name>
    <dbReference type="NCBI Taxonomy" id="27622"/>
    <lineage>
        <taxon>Eukaryota</taxon>
        <taxon>Metazoa</taxon>
        <taxon>Chordata</taxon>
        <taxon>Craniata</taxon>
        <taxon>Vertebrata</taxon>
        <taxon>Euteleostomi</taxon>
        <taxon>Mammalia</taxon>
        <taxon>Eutheria</taxon>
        <taxon>Laurasiatheria</taxon>
        <taxon>Chiroptera</taxon>
        <taxon>Yangochiroptera</taxon>
        <taxon>Molossidae</taxon>
        <taxon>Molossus</taxon>
    </lineage>
</organism>
<evidence type="ECO:0000256" key="2">
    <source>
        <dbReference type="ARBA" id="ARBA00022525"/>
    </source>
</evidence>
<evidence type="ECO:0000256" key="5">
    <source>
        <dbReference type="ARBA" id="ARBA00022737"/>
    </source>
</evidence>
<proteinExistence type="predicted"/>
<dbReference type="GO" id="GO:0005576">
    <property type="term" value="C:extracellular region"/>
    <property type="evidence" value="ECO:0007669"/>
    <property type="project" value="UniProtKB-SubCell"/>
</dbReference>
<evidence type="ECO:0000256" key="6">
    <source>
        <dbReference type="ARBA" id="ARBA00023157"/>
    </source>
</evidence>
<dbReference type="InterPro" id="IPR051503">
    <property type="entry name" value="ComplSys_Reg/VirEntry_Med"/>
</dbReference>
<gene>
    <name evidence="11" type="ORF">HJG59_010137</name>
</gene>
<comment type="caution">
    <text evidence="8">Lacks conserved residue(s) required for the propagation of feature annotation.</text>
</comment>
<reference evidence="11 12" key="1">
    <citation type="journal article" date="2020" name="Nature">
        <title>Six reference-quality genomes reveal evolution of bat adaptations.</title>
        <authorList>
            <person name="Jebb D."/>
            <person name="Huang Z."/>
            <person name="Pippel M."/>
            <person name="Hughes G.M."/>
            <person name="Lavrichenko K."/>
            <person name="Devanna P."/>
            <person name="Winkler S."/>
            <person name="Jermiin L.S."/>
            <person name="Skirmuntt E.C."/>
            <person name="Katzourakis A."/>
            <person name="Burkitt-Gray L."/>
            <person name="Ray D.A."/>
            <person name="Sullivan K.A.M."/>
            <person name="Roscito J.G."/>
            <person name="Kirilenko B.M."/>
            <person name="Davalos L.M."/>
            <person name="Corthals A.P."/>
            <person name="Power M.L."/>
            <person name="Jones G."/>
            <person name="Ransome R.D."/>
            <person name="Dechmann D.K.N."/>
            <person name="Locatelli A.G."/>
            <person name="Puechmaille S.J."/>
            <person name="Fedrigo O."/>
            <person name="Jarvis E.D."/>
            <person name="Hiller M."/>
            <person name="Vernes S.C."/>
            <person name="Myers E.W."/>
            <person name="Teeling E.C."/>
        </authorList>
    </citation>
    <scope>NUCLEOTIDE SEQUENCE [LARGE SCALE GENOMIC DNA]</scope>
    <source>
        <strain evidence="11">MMolMol1</strain>
        <tissue evidence="11">Muscle</tissue>
    </source>
</reference>
<dbReference type="PROSITE" id="PS50923">
    <property type="entry name" value="SUSHI"/>
    <property type="match status" value="3"/>
</dbReference>
<accession>A0A7J8BMB0</accession>
<comment type="subcellular location">
    <subcellularLocation>
        <location evidence="1">Secreted</location>
    </subcellularLocation>
</comment>
<dbReference type="FunFam" id="2.10.70.10:FF:000060">
    <property type="entry name" value="Complement inhibitory factor H"/>
    <property type="match status" value="1"/>
</dbReference>
<evidence type="ECO:0000313" key="11">
    <source>
        <dbReference type="EMBL" id="KAF6399868.1"/>
    </source>
</evidence>
<dbReference type="PANTHER" id="PTHR45785:SF7">
    <property type="entry name" value="COMPLEMENT FACTOR H"/>
    <property type="match status" value="1"/>
</dbReference>
<dbReference type="InterPro" id="IPR000436">
    <property type="entry name" value="Sushi_SCR_CCP_dom"/>
</dbReference>
<feature type="domain" description="Sushi" evidence="10">
    <location>
        <begin position="205"/>
        <end position="263"/>
    </location>
</feature>
<evidence type="ECO:0000256" key="8">
    <source>
        <dbReference type="PROSITE-ProRule" id="PRU00302"/>
    </source>
</evidence>
<evidence type="ECO:0000256" key="4">
    <source>
        <dbReference type="ARBA" id="ARBA00022729"/>
    </source>
</evidence>
<keyword evidence="6 8" id="KW-1015">Disulfide bond</keyword>
<feature type="disulfide bond" evidence="8">
    <location>
        <begin position="207"/>
        <end position="250"/>
    </location>
</feature>
<keyword evidence="12" id="KW-1185">Reference proteome</keyword>
<feature type="domain" description="Sushi" evidence="10">
    <location>
        <begin position="21"/>
        <end position="78"/>
    </location>
</feature>
<dbReference type="PANTHER" id="PTHR45785">
    <property type="entry name" value="COMPLEMENT FACTOR H-RELATED"/>
    <property type="match status" value="1"/>
</dbReference>
<feature type="chain" id="PRO_5029457999" description="Sushi domain-containing protein" evidence="9">
    <location>
        <begin position="19"/>
        <end position="329"/>
    </location>
</feature>
<dbReference type="FunFam" id="2.10.70.10:FF:000054">
    <property type="entry name" value="Complement inhibitory factor H"/>
    <property type="match status" value="1"/>
</dbReference>
<dbReference type="CDD" id="cd00033">
    <property type="entry name" value="CCP"/>
    <property type="match status" value="2"/>
</dbReference>